<sequence length="105" mass="11959">MAQFETHRYTITVPDTLARQIEQACVEEGRNRSELLREAFRFYLSNGPRQMTYARQGPAQERLKVEEDKDRLLEQWALMVESAPGFESIRAVSGDVDSVAGEPIA</sequence>
<keyword evidence="2" id="KW-1185">Reference proteome</keyword>
<gene>
    <name evidence="1" type="ORF">RV045_04670</name>
</gene>
<name>A0ACC6P0L1_9BURK</name>
<proteinExistence type="predicted"/>
<organism evidence="1 2">
    <name type="scientific">Amphibiibacter pelophylacis</name>
    <dbReference type="NCBI Taxonomy" id="1799477"/>
    <lineage>
        <taxon>Bacteria</taxon>
        <taxon>Pseudomonadati</taxon>
        <taxon>Pseudomonadota</taxon>
        <taxon>Betaproteobacteria</taxon>
        <taxon>Burkholderiales</taxon>
        <taxon>Sphaerotilaceae</taxon>
        <taxon>Amphibiibacter</taxon>
    </lineage>
</organism>
<dbReference type="EMBL" id="JAWDIE010000005">
    <property type="protein sequence ID" value="MEJ7137726.1"/>
    <property type="molecule type" value="Genomic_DNA"/>
</dbReference>
<protein>
    <submittedName>
        <fullName evidence="1">Ribbon-helix-helix domain-containing protein</fullName>
    </submittedName>
</protein>
<dbReference type="Proteomes" id="UP001364695">
    <property type="component" value="Unassembled WGS sequence"/>
</dbReference>
<evidence type="ECO:0000313" key="2">
    <source>
        <dbReference type="Proteomes" id="UP001364695"/>
    </source>
</evidence>
<comment type="caution">
    <text evidence="1">The sequence shown here is derived from an EMBL/GenBank/DDBJ whole genome shotgun (WGS) entry which is preliminary data.</text>
</comment>
<evidence type="ECO:0000313" key="1">
    <source>
        <dbReference type="EMBL" id="MEJ7137726.1"/>
    </source>
</evidence>
<accession>A0ACC6P0L1</accession>
<reference evidence="1" key="1">
    <citation type="submission" date="2023-10" db="EMBL/GenBank/DDBJ databases">
        <title>Amphibacter perezi, gen. nov., sp. nov. a novel taxa of the family Comamonadaceae, class Betaproteobacteria isolated from the skin microbiota of Pelophylax perezi from different populations.</title>
        <authorList>
            <person name="Costa S."/>
            <person name="Proenca D.N."/>
            <person name="Lopes I."/>
            <person name="Morais P.V."/>
        </authorList>
    </citation>
    <scope>NUCLEOTIDE SEQUENCE</scope>
    <source>
        <strain evidence="1">SL12-8</strain>
    </source>
</reference>